<feature type="transmembrane region" description="Helical" evidence="8">
    <location>
        <begin position="129"/>
        <end position="152"/>
    </location>
</feature>
<reference evidence="10" key="1">
    <citation type="submission" date="2023-07" db="EMBL/GenBank/DDBJ databases">
        <authorList>
            <consortium name="AG Swart"/>
            <person name="Singh M."/>
            <person name="Singh A."/>
            <person name="Seah K."/>
            <person name="Emmerich C."/>
        </authorList>
    </citation>
    <scope>NUCLEOTIDE SEQUENCE</scope>
    <source>
        <strain evidence="10">DP1</strain>
    </source>
</reference>
<keyword evidence="6 8" id="KW-1133">Transmembrane helix</keyword>
<evidence type="ECO:0000313" key="10">
    <source>
        <dbReference type="EMBL" id="CAI2365303.1"/>
    </source>
</evidence>
<dbReference type="Proteomes" id="UP001295684">
    <property type="component" value="Unassembled WGS sequence"/>
</dbReference>
<feature type="domain" description="Major facilitator superfamily (MFS) profile" evidence="9">
    <location>
        <begin position="1"/>
        <end position="460"/>
    </location>
</feature>
<dbReference type="EMBL" id="CAMPGE010006459">
    <property type="protein sequence ID" value="CAI2365303.1"/>
    <property type="molecule type" value="Genomic_DNA"/>
</dbReference>
<sequence>MSHMQACMCCEKDGQFCNKDIESESSPGLGWEGTQNIGYLDFSFLIAYSIGLFISGNLGDRYPVRVIVPAGFLLVSIMTFMFTMGGEWRITSCWYYAFFFTISGFSQSIGWPNYVPVMANWFSKESRGLVLGIWCTCQNVGNICGAILVNVLREYCGMDWMWSLRVISIMIGVLALLNLMFLISEPSSVGIEIDAVEGNLEIKNNINDYKDANGENLSSQSIEMIILNPKEAPESHLKPPSPTNSFLKQNSRHTQDTKFEKKAISFWKAWLIPKVIPYGICIALVKLATYGILLWLPVFADEALHYSHKGIGYLAISYDIGTIIGSVILGKLSDIIYHKRAPIAFAGCLAGSTFFMLVILQPSYIMITIFFVGFFVGGVFNIVAATAAADIAKSNEMDPRDKALATISGIYDGCGSIGSAFGSLVISSIRNASWNGVFVFLSSCIFLASFPIFKVMIHEIKEIFSLREQKRRENIGEKLLSDL</sequence>
<keyword evidence="3" id="KW-0813">Transport</keyword>
<accession>A0AAD1UDN7</accession>
<evidence type="ECO:0000259" key="9">
    <source>
        <dbReference type="PROSITE" id="PS50850"/>
    </source>
</evidence>
<feature type="transmembrane region" description="Helical" evidence="8">
    <location>
        <begin position="403"/>
        <end position="426"/>
    </location>
</feature>
<protein>
    <recommendedName>
        <fullName evidence="9">Major facilitator superfamily (MFS) profile domain-containing protein</fullName>
    </recommendedName>
</protein>
<feature type="transmembrane region" description="Helical" evidence="8">
    <location>
        <begin position="164"/>
        <end position="183"/>
    </location>
</feature>
<evidence type="ECO:0000313" key="11">
    <source>
        <dbReference type="Proteomes" id="UP001295684"/>
    </source>
</evidence>
<dbReference type="InterPro" id="IPR011701">
    <property type="entry name" value="MFS"/>
</dbReference>
<evidence type="ECO:0000256" key="8">
    <source>
        <dbReference type="SAM" id="Phobius"/>
    </source>
</evidence>
<dbReference type="SUPFAM" id="SSF103473">
    <property type="entry name" value="MFS general substrate transporter"/>
    <property type="match status" value="1"/>
</dbReference>
<evidence type="ECO:0000256" key="5">
    <source>
        <dbReference type="ARBA" id="ARBA00022692"/>
    </source>
</evidence>
<keyword evidence="11" id="KW-1185">Reference proteome</keyword>
<evidence type="ECO:0000256" key="1">
    <source>
        <dbReference type="ARBA" id="ARBA00004141"/>
    </source>
</evidence>
<dbReference type="PIRSF" id="PIRSF002808">
    <property type="entry name" value="Hexose_phosphate_transp"/>
    <property type="match status" value="1"/>
</dbReference>
<comment type="similarity">
    <text evidence="2">Belongs to the major facilitator superfamily. Organophosphate:Pi antiporter (OPA) (TC 2.A.1.4) family.</text>
</comment>
<feature type="transmembrane region" description="Helical" evidence="8">
    <location>
        <begin position="94"/>
        <end position="117"/>
    </location>
</feature>
<comment type="caution">
    <text evidence="10">The sequence shown here is derived from an EMBL/GenBank/DDBJ whole genome shotgun (WGS) entry which is preliminary data.</text>
</comment>
<feature type="transmembrane region" description="Helical" evidence="8">
    <location>
        <begin position="341"/>
        <end position="359"/>
    </location>
</feature>
<dbReference type="InterPro" id="IPR000849">
    <property type="entry name" value="Sugar_P_transporter"/>
</dbReference>
<feature type="transmembrane region" description="Helical" evidence="8">
    <location>
        <begin position="62"/>
        <end position="82"/>
    </location>
</feature>
<proteinExistence type="inferred from homology"/>
<dbReference type="InterPro" id="IPR036259">
    <property type="entry name" value="MFS_trans_sf"/>
</dbReference>
<comment type="subcellular location">
    <subcellularLocation>
        <location evidence="1">Membrane</location>
        <topology evidence="1">Multi-pass membrane protein</topology>
    </subcellularLocation>
</comment>
<dbReference type="Gene3D" id="1.20.1250.20">
    <property type="entry name" value="MFS general substrate transporter like domains"/>
    <property type="match status" value="2"/>
</dbReference>
<feature type="transmembrane region" description="Helical" evidence="8">
    <location>
        <begin position="310"/>
        <end position="329"/>
    </location>
</feature>
<dbReference type="GO" id="GO:0022857">
    <property type="term" value="F:transmembrane transporter activity"/>
    <property type="evidence" value="ECO:0007669"/>
    <property type="project" value="InterPro"/>
</dbReference>
<dbReference type="InterPro" id="IPR020846">
    <property type="entry name" value="MFS_dom"/>
</dbReference>
<organism evidence="10 11">
    <name type="scientific">Euplotes crassus</name>
    <dbReference type="NCBI Taxonomy" id="5936"/>
    <lineage>
        <taxon>Eukaryota</taxon>
        <taxon>Sar</taxon>
        <taxon>Alveolata</taxon>
        <taxon>Ciliophora</taxon>
        <taxon>Intramacronucleata</taxon>
        <taxon>Spirotrichea</taxon>
        <taxon>Hypotrichia</taxon>
        <taxon>Euplotida</taxon>
        <taxon>Euplotidae</taxon>
        <taxon>Moneuplotes</taxon>
    </lineage>
</organism>
<feature type="transmembrane region" description="Helical" evidence="8">
    <location>
        <begin position="275"/>
        <end position="298"/>
    </location>
</feature>
<dbReference type="PROSITE" id="PS50850">
    <property type="entry name" value="MFS"/>
    <property type="match status" value="1"/>
</dbReference>
<keyword evidence="4" id="KW-0762">Sugar transport</keyword>
<dbReference type="AlphaFoldDB" id="A0AAD1UDN7"/>
<dbReference type="GO" id="GO:0005789">
    <property type="term" value="C:endoplasmic reticulum membrane"/>
    <property type="evidence" value="ECO:0007669"/>
    <property type="project" value="TreeGrafter"/>
</dbReference>
<evidence type="ECO:0000256" key="3">
    <source>
        <dbReference type="ARBA" id="ARBA00022448"/>
    </source>
</evidence>
<evidence type="ECO:0000256" key="7">
    <source>
        <dbReference type="ARBA" id="ARBA00023136"/>
    </source>
</evidence>
<gene>
    <name evidence="10" type="ORF">ECRASSUSDP1_LOCUS6653</name>
</gene>
<keyword evidence="5 8" id="KW-0812">Transmembrane</keyword>
<dbReference type="Pfam" id="PF07690">
    <property type="entry name" value="MFS_1"/>
    <property type="match status" value="1"/>
</dbReference>
<feature type="transmembrane region" description="Helical" evidence="8">
    <location>
        <begin position="37"/>
        <end position="55"/>
    </location>
</feature>
<evidence type="ECO:0000256" key="6">
    <source>
        <dbReference type="ARBA" id="ARBA00022989"/>
    </source>
</evidence>
<name>A0AAD1UDN7_EUPCR</name>
<keyword evidence="7 8" id="KW-0472">Membrane</keyword>
<evidence type="ECO:0000256" key="2">
    <source>
        <dbReference type="ARBA" id="ARBA00009598"/>
    </source>
</evidence>
<dbReference type="PANTHER" id="PTHR43184">
    <property type="entry name" value="MAJOR FACILITATOR SUPERFAMILY TRANSPORTER 16, ISOFORM B"/>
    <property type="match status" value="1"/>
</dbReference>
<dbReference type="PANTHER" id="PTHR43184:SF12">
    <property type="entry name" value="SUGAR PHOSPHATE EXCHANGER 3"/>
    <property type="match status" value="1"/>
</dbReference>
<feature type="transmembrane region" description="Helical" evidence="8">
    <location>
        <begin position="365"/>
        <end position="391"/>
    </location>
</feature>
<feature type="transmembrane region" description="Helical" evidence="8">
    <location>
        <begin position="432"/>
        <end position="453"/>
    </location>
</feature>
<evidence type="ECO:0000256" key="4">
    <source>
        <dbReference type="ARBA" id="ARBA00022597"/>
    </source>
</evidence>